<evidence type="ECO:0000256" key="1">
    <source>
        <dbReference type="SAM" id="Phobius"/>
    </source>
</evidence>
<protein>
    <submittedName>
        <fullName evidence="2">Uncharacterized protein</fullName>
    </submittedName>
</protein>
<dbReference type="AlphaFoldDB" id="A0A642PW55"/>
<dbReference type="RefSeq" id="WP_004318077.1">
    <property type="nucleotide sequence ID" value="NZ_VVYV01000029.1"/>
</dbReference>
<feature type="transmembrane region" description="Helical" evidence="1">
    <location>
        <begin position="6"/>
        <end position="26"/>
    </location>
</feature>
<comment type="caution">
    <text evidence="2">The sequence shown here is derived from an EMBL/GenBank/DDBJ whole genome shotgun (WGS) entry which is preliminary data.</text>
</comment>
<accession>A0A642PW55</accession>
<keyword evidence="1" id="KW-1133">Transmembrane helix</keyword>
<dbReference type="GeneID" id="82174900"/>
<evidence type="ECO:0000313" key="2">
    <source>
        <dbReference type="EMBL" id="KAA5416031.1"/>
    </source>
</evidence>
<sequence length="77" mass="8803">MNFNRVTKQIVVFVAGFIMFFCLLGIAGTTDRTEQIVYAMPQEAYEAIYLKLGNGCTDRQIADEYMANKQYYDALSQ</sequence>
<gene>
    <name evidence="2" type="ORF">F2Y81_16895</name>
</gene>
<name>A0A642PW55_9BACE</name>
<reference evidence="2 3" key="1">
    <citation type="journal article" date="2019" name="Nat. Med.">
        <title>A library of human gut bacterial isolates paired with longitudinal multiomics data enables mechanistic microbiome research.</title>
        <authorList>
            <person name="Poyet M."/>
            <person name="Groussin M."/>
            <person name="Gibbons S.M."/>
            <person name="Avila-Pacheco J."/>
            <person name="Jiang X."/>
            <person name="Kearney S.M."/>
            <person name="Perrotta A.R."/>
            <person name="Berdy B."/>
            <person name="Zhao S."/>
            <person name="Lieberman T.D."/>
            <person name="Swanson P.K."/>
            <person name="Smith M."/>
            <person name="Roesemann S."/>
            <person name="Alexander J.E."/>
            <person name="Rich S.A."/>
            <person name="Livny J."/>
            <person name="Vlamakis H."/>
            <person name="Clish C."/>
            <person name="Bullock K."/>
            <person name="Deik A."/>
            <person name="Scott J."/>
            <person name="Pierce K.A."/>
            <person name="Xavier R.J."/>
            <person name="Alm E.J."/>
        </authorList>
    </citation>
    <scope>NUCLEOTIDE SEQUENCE [LARGE SCALE GENOMIC DNA]</scope>
    <source>
        <strain evidence="2 3">BIOML-A6</strain>
    </source>
</reference>
<dbReference type="EMBL" id="VVYV01000029">
    <property type="protein sequence ID" value="KAA5416031.1"/>
    <property type="molecule type" value="Genomic_DNA"/>
</dbReference>
<evidence type="ECO:0000313" key="3">
    <source>
        <dbReference type="Proteomes" id="UP000448877"/>
    </source>
</evidence>
<keyword evidence="1" id="KW-0472">Membrane</keyword>
<dbReference type="Proteomes" id="UP000448877">
    <property type="component" value="Unassembled WGS sequence"/>
</dbReference>
<organism evidence="2 3">
    <name type="scientific">Bacteroides cellulosilyticus</name>
    <dbReference type="NCBI Taxonomy" id="246787"/>
    <lineage>
        <taxon>Bacteria</taxon>
        <taxon>Pseudomonadati</taxon>
        <taxon>Bacteroidota</taxon>
        <taxon>Bacteroidia</taxon>
        <taxon>Bacteroidales</taxon>
        <taxon>Bacteroidaceae</taxon>
        <taxon>Bacteroides</taxon>
    </lineage>
</organism>
<proteinExistence type="predicted"/>
<keyword evidence="1" id="KW-0812">Transmembrane</keyword>